<comment type="catalytic activity">
    <reaction evidence="12">
        <text>a 1,2-diacyl-sn-glycero-3-phospho-L-serine + H(+) = a 1,2-diacyl-sn-glycero-3-phosphoethanolamine + CO2</text>
        <dbReference type="Rhea" id="RHEA:20828"/>
        <dbReference type="ChEBI" id="CHEBI:15378"/>
        <dbReference type="ChEBI" id="CHEBI:16526"/>
        <dbReference type="ChEBI" id="CHEBI:57262"/>
        <dbReference type="ChEBI" id="CHEBI:64612"/>
        <dbReference type="EC" id="4.1.1.65"/>
    </reaction>
</comment>
<comment type="PTM">
    <text evidence="12">Is synthesized initially as an inactive proenzyme. Formation of the active enzyme involves a self-maturation process in which the active site pyruvoyl group is generated from an internal serine residue via an autocatalytic post-translational modification. Two non-identical subunits are generated from the proenzyme in this reaction, and the pyruvate is formed at the N-terminus of the alpha chain, which is derived from the carboxyl end of the proenzyme. The autoendoproteolytic cleavage occurs by a canonical serine protease mechanism, in which the side chain hydroxyl group of the serine supplies its oxygen atom to form the C-terminus of the beta chain, while the remainder of the serine residue undergoes an oxidative deamination to produce ammonia and the pyruvoyl prosthetic group on the alpha chain. During this reaction, the Ser that is part of the protease active site of the proenzyme becomes the pyruvoyl prosthetic group, which constitutes an essential element of the active site of the mature decarboxylase.</text>
</comment>
<dbReference type="RefSeq" id="WP_371837908.1">
    <property type="nucleotide sequence ID" value="NZ_JBGMEK010000007.1"/>
</dbReference>
<dbReference type="Proteomes" id="UP001569428">
    <property type="component" value="Unassembled WGS sequence"/>
</dbReference>
<comment type="subunit">
    <text evidence="12">Heterodimer of a large membrane-associated beta subunit and a small pyruvoyl-containing alpha subunit.</text>
</comment>
<dbReference type="HAMAP" id="MF_00662">
    <property type="entry name" value="PS_decarb_PSD_B_type1"/>
    <property type="match status" value="1"/>
</dbReference>
<keyword evidence="3 12" id="KW-0444">Lipid biosynthesis</keyword>
<keyword evidence="7 12" id="KW-0865">Zymogen</keyword>
<protein>
    <recommendedName>
        <fullName evidence="12">Phosphatidylserine decarboxylase proenzyme</fullName>
        <ecNumber evidence="12">4.1.1.65</ecNumber>
    </recommendedName>
    <component>
        <recommendedName>
            <fullName evidence="12">Phosphatidylserine decarboxylase alpha chain</fullName>
        </recommendedName>
    </component>
    <component>
        <recommendedName>
            <fullName evidence="12">Phosphatidylserine decarboxylase beta chain</fullName>
        </recommendedName>
    </component>
</protein>
<feature type="site" description="Cleavage (non-hydrolytic); by autocatalysis" evidence="12">
    <location>
        <begin position="249"/>
        <end position="250"/>
    </location>
</feature>
<feature type="chain" id="PRO_5044937700" description="Phosphatidylserine decarboxylase beta chain" evidence="12">
    <location>
        <begin position="1"/>
        <end position="249"/>
    </location>
</feature>
<evidence type="ECO:0000256" key="2">
    <source>
        <dbReference type="ARBA" id="ARBA00022475"/>
    </source>
</evidence>
<feature type="active site" description="Charge relay system; for autoendoproteolytic cleavage activity" evidence="12">
    <location>
        <position position="250"/>
    </location>
</feature>
<keyword evidence="6 12" id="KW-0472">Membrane</keyword>
<evidence type="ECO:0000256" key="9">
    <source>
        <dbReference type="ARBA" id="ARBA00023239"/>
    </source>
</evidence>
<dbReference type="PANTHER" id="PTHR10067">
    <property type="entry name" value="PHOSPHATIDYLSERINE DECARBOXYLASE"/>
    <property type="match status" value="1"/>
</dbReference>
<comment type="cofactor">
    <cofactor evidence="12">
        <name>pyruvate</name>
        <dbReference type="ChEBI" id="CHEBI:15361"/>
    </cofactor>
    <text evidence="12">Binds 1 pyruvoyl group covalently per subunit.</text>
</comment>
<keyword evidence="10 12" id="KW-1208">Phospholipid metabolism</keyword>
<dbReference type="Pfam" id="PF02666">
    <property type="entry name" value="PS_Dcarbxylase"/>
    <property type="match status" value="1"/>
</dbReference>
<dbReference type="GO" id="GO:0004609">
    <property type="term" value="F:phosphatidylserine decarboxylase activity"/>
    <property type="evidence" value="ECO:0007669"/>
    <property type="project" value="UniProtKB-EC"/>
</dbReference>
<comment type="function">
    <text evidence="12">Catalyzes the formation of phosphatidylethanolamine (PtdEtn) from phosphatidylserine (PtdSer).</text>
</comment>
<dbReference type="InterPro" id="IPR003817">
    <property type="entry name" value="PS_Dcarbxylase"/>
</dbReference>
<feature type="active site" description="Schiff-base intermediate with substrate; via pyruvic acid; for decarboxylase activity" evidence="12">
    <location>
        <position position="250"/>
    </location>
</feature>
<keyword evidence="4 12" id="KW-0210">Decarboxylase</keyword>
<evidence type="ECO:0000256" key="8">
    <source>
        <dbReference type="ARBA" id="ARBA00023209"/>
    </source>
</evidence>
<evidence type="ECO:0000313" key="13">
    <source>
        <dbReference type="EMBL" id="MFA0810303.1"/>
    </source>
</evidence>
<keyword evidence="9 12" id="KW-0456">Lyase</keyword>
<keyword evidence="5 12" id="KW-0443">Lipid metabolism</keyword>
<keyword evidence="8 12" id="KW-0594">Phospholipid biosynthesis</keyword>
<evidence type="ECO:0000313" key="14">
    <source>
        <dbReference type="Proteomes" id="UP001569428"/>
    </source>
</evidence>
<dbReference type="InterPro" id="IPR033177">
    <property type="entry name" value="PSD-B"/>
</dbReference>
<comment type="pathway">
    <text evidence="1">Lipid metabolism.</text>
</comment>
<dbReference type="PANTHER" id="PTHR10067:SF6">
    <property type="entry name" value="PHOSPHATIDYLSERINE DECARBOXYLASE PROENZYME, MITOCHONDRIAL"/>
    <property type="match status" value="1"/>
</dbReference>
<dbReference type="NCBIfam" id="TIGR00163">
    <property type="entry name" value="PS_decarb"/>
    <property type="match status" value="1"/>
</dbReference>
<dbReference type="EC" id="4.1.1.65" evidence="12"/>
<comment type="similarity">
    <text evidence="12">Belongs to the phosphatidylserine decarboxylase family. PSD-B subfamily. Prokaryotic type I sub-subfamily.</text>
</comment>
<dbReference type="InterPro" id="IPR033178">
    <property type="entry name" value="PSD_type1_pro"/>
</dbReference>
<gene>
    <name evidence="13" type="primary">asd</name>
    <name evidence="12" type="synonym">psd</name>
    <name evidence="13" type="ORF">ACCI49_05165</name>
</gene>
<organism evidence="13 14">
    <name type="scientific">Microbulbifer epialgicus</name>
    <dbReference type="NCBI Taxonomy" id="393907"/>
    <lineage>
        <taxon>Bacteria</taxon>
        <taxon>Pseudomonadati</taxon>
        <taxon>Pseudomonadota</taxon>
        <taxon>Gammaproteobacteria</taxon>
        <taxon>Cellvibrionales</taxon>
        <taxon>Microbulbiferaceae</taxon>
        <taxon>Microbulbifer</taxon>
    </lineage>
</organism>
<comment type="subcellular location">
    <subcellularLocation>
        <location evidence="12">Cell membrane</location>
        <topology evidence="12">Peripheral membrane protein</topology>
    </subcellularLocation>
</comment>
<evidence type="ECO:0000256" key="1">
    <source>
        <dbReference type="ARBA" id="ARBA00005189"/>
    </source>
</evidence>
<name>A0ABV4NXR1_9GAMM</name>
<keyword evidence="14" id="KW-1185">Reference proteome</keyword>
<evidence type="ECO:0000256" key="3">
    <source>
        <dbReference type="ARBA" id="ARBA00022516"/>
    </source>
</evidence>
<comment type="pathway">
    <text evidence="12">Phospholipid metabolism; phosphatidylethanolamine biosynthesis; phosphatidylethanolamine from CDP-diacylglycerol: step 2/2.</text>
</comment>
<keyword evidence="2 12" id="KW-1003">Cell membrane</keyword>
<comment type="caution">
    <text evidence="13">The sequence shown here is derived from an EMBL/GenBank/DDBJ whole genome shotgun (WGS) entry which is preliminary data.</text>
</comment>
<evidence type="ECO:0000256" key="10">
    <source>
        <dbReference type="ARBA" id="ARBA00023264"/>
    </source>
</evidence>
<reference evidence="13 14" key="1">
    <citation type="submission" date="2024-08" db="EMBL/GenBank/DDBJ databases">
        <authorList>
            <person name="Ishaq N."/>
        </authorList>
    </citation>
    <scope>NUCLEOTIDE SEQUENCE [LARGE SCALE GENOMIC DNA]</scope>
    <source>
        <strain evidence="13 14">DSM 18651</strain>
    </source>
</reference>
<feature type="active site" description="Charge relay system; for autoendoproteolytic cleavage activity" evidence="12">
    <location>
        <position position="147"/>
    </location>
</feature>
<evidence type="ECO:0000256" key="7">
    <source>
        <dbReference type="ARBA" id="ARBA00023145"/>
    </source>
</evidence>
<evidence type="ECO:0000256" key="12">
    <source>
        <dbReference type="HAMAP-Rule" id="MF_00662"/>
    </source>
</evidence>
<evidence type="ECO:0000256" key="6">
    <source>
        <dbReference type="ARBA" id="ARBA00023136"/>
    </source>
</evidence>
<proteinExistence type="inferred from homology"/>
<feature type="chain" id="PRO_5044937699" description="Phosphatidylserine decarboxylase alpha chain" evidence="12">
    <location>
        <begin position="250"/>
        <end position="287"/>
    </location>
</feature>
<keyword evidence="11 12" id="KW-0670">Pyruvate</keyword>
<evidence type="ECO:0000256" key="4">
    <source>
        <dbReference type="ARBA" id="ARBA00022793"/>
    </source>
</evidence>
<dbReference type="EMBL" id="JBGMEK010000007">
    <property type="protein sequence ID" value="MFA0810303.1"/>
    <property type="molecule type" value="Genomic_DNA"/>
</dbReference>
<sequence>MNPKLFTALQYLTPQHALSRAAGWLANTQIKSIKDPFTRWFVDKYGVNMQEAKETDCTAYRTFNDFFTRELKEGARPIITGEHSLACPADGAISQLGGIHNGRIFQAKGHDYSLLELVGGDPELAAQFNDGHFATIYLSPKDYHRVHMPVAGTLRNMTYVPGQLFSVNTVTAENVPRLFAHNERLVCVFDTVAGPMAMILVGAMIVAGIETIWAGQVTPHKRDVRSTNYLNTSPIHLKKGEEMGRFKLGSTVIMLFGADQVRWLDSLNAETPVRMGEHFGNLLAEKD</sequence>
<feature type="active site" description="Charge relay system; for autoendoproteolytic cleavage activity" evidence="12">
    <location>
        <position position="90"/>
    </location>
</feature>
<feature type="modified residue" description="Pyruvic acid (Ser); by autocatalysis" evidence="12">
    <location>
        <position position="250"/>
    </location>
</feature>
<evidence type="ECO:0000256" key="11">
    <source>
        <dbReference type="ARBA" id="ARBA00023317"/>
    </source>
</evidence>
<evidence type="ECO:0000256" key="5">
    <source>
        <dbReference type="ARBA" id="ARBA00023098"/>
    </source>
</evidence>
<accession>A0ABV4NXR1</accession>